<keyword evidence="3" id="KW-1185">Reference proteome</keyword>
<accession>A0A919P7I2</accession>
<organism evidence="2 3">
    <name type="scientific">Cellulomonas chitinilytica</name>
    <dbReference type="NCBI Taxonomy" id="398759"/>
    <lineage>
        <taxon>Bacteria</taxon>
        <taxon>Bacillati</taxon>
        <taxon>Actinomycetota</taxon>
        <taxon>Actinomycetes</taxon>
        <taxon>Micrococcales</taxon>
        <taxon>Cellulomonadaceae</taxon>
        <taxon>Cellulomonas</taxon>
    </lineage>
</organism>
<comment type="caution">
    <text evidence="2">The sequence shown here is derived from an EMBL/GenBank/DDBJ whole genome shotgun (WGS) entry which is preliminary data.</text>
</comment>
<feature type="compositionally biased region" description="Polar residues" evidence="1">
    <location>
        <begin position="1"/>
        <end position="18"/>
    </location>
</feature>
<dbReference type="EMBL" id="BONK01000019">
    <property type="protein sequence ID" value="GIG23428.1"/>
    <property type="molecule type" value="Genomic_DNA"/>
</dbReference>
<proteinExistence type="predicted"/>
<dbReference type="Proteomes" id="UP000632740">
    <property type="component" value="Unassembled WGS sequence"/>
</dbReference>
<reference evidence="2" key="1">
    <citation type="submission" date="2021-01" db="EMBL/GenBank/DDBJ databases">
        <title>Whole genome shotgun sequence of Cellulomonas chitinilytica NBRC 110799.</title>
        <authorList>
            <person name="Komaki H."/>
            <person name="Tamura T."/>
        </authorList>
    </citation>
    <scope>NUCLEOTIDE SEQUENCE</scope>
    <source>
        <strain evidence="2">NBRC 110799</strain>
    </source>
</reference>
<name>A0A919P7I2_9CELL</name>
<sequence length="49" mass="5176">MKNTNHHTMSQNQSQKLFTSGLLKPAPGRAPASATTVARDGRAILTRGG</sequence>
<feature type="region of interest" description="Disordered" evidence="1">
    <location>
        <begin position="1"/>
        <end position="49"/>
    </location>
</feature>
<dbReference type="AlphaFoldDB" id="A0A919P7I2"/>
<gene>
    <name evidence="2" type="ORF">Cch01nite_41520</name>
</gene>
<protein>
    <submittedName>
        <fullName evidence="2">Uncharacterized protein</fullName>
    </submittedName>
</protein>
<evidence type="ECO:0000313" key="3">
    <source>
        <dbReference type="Proteomes" id="UP000632740"/>
    </source>
</evidence>
<evidence type="ECO:0000313" key="2">
    <source>
        <dbReference type="EMBL" id="GIG23428.1"/>
    </source>
</evidence>
<evidence type="ECO:0000256" key="1">
    <source>
        <dbReference type="SAM" id="MobiDB-lite"/>
    </source>
</evidence>